<organism evidence="2 3">
    <name type="scientific">Streptomyces blastmyceticus</name>
    <dbReference type="NCBI Taxonomy" id="68180"/>
    <lineage>
        <taxon>Bacteria</taxon>
        <taxon>Bacillati</taxon>
        <taxon>Actinomycetota</taxon>
        <taxon>Actinomycetes</taxon>
        <taxon>Kitasatosporales</taxon>
        <taxon>Streptomycetaceae</taxon>
        <taxon>Streptomyces</taxon>
    </lineage>
</organism>
<dbReference type="Gene3D" id="2.80.10.50">
    <property type="match status" value="2"/>
</dbReference>
<proteinExistence type="predicted"/>
<name>A0ABN0X861_9ACTN</name>
<evidence type="ECO:0000313" key="3">
    <source>
        <dbReference type="Proteomes" id="UP001500063"/>
    </source>
</evidence>
<feature type="signal peptide" evidence="1">
    <location>
        <begin position="1"/>
        <end position="30"/>
    </location>
</feature>
<sequence length="165" mass="17839">MRIATSKSRLLATVAAGSALTFVLSGTAHADRPDVYVQQLATGHCLTFNNGGMYAGSCNNGLANSFYEKELGNDYVQYVYNGQGNTCLGMNSSNDDTVGAWPCDAGYESIWWRDRRSGGIGAKLWNQFSMIANRADQCLDAGPDGRLVTAGCNDGGYQRWSARNR</sequence>
<gene>
    <name evidence="2" type="ORF">GCM10010319_38640</name>
</gene>
<dbReference type="PROSITE" id="PS50231">
    <property type="entry name" value="RICIN_B_LECTIN"/>
    <property type="match status" value="1"/>
</dbReference>
<keyword evidence="1" id="KW-0732">Signal</keyword>
<evidence type="ECO:0000256" key="1">
    <source>
        <dbReference type="SAM" id="SignalP"/>
    </source>
</evidence>
<evidence type="ECO:0000313" key="2">
    <source>
        <dbReference type="EMBL" id="GAA0357665.1"/>
    </source>
</evidence>
<reference evidence="2 3" key="1">
    <citation type="journal article" date="2019" name="Int. J. Syst. Evol. Microbiol.">
        <title>The Global Catalogue of Microorganisms (GCM) 10K type strain sequencing project: providing services to taxonomists for standard genome sequencing and annotation.</title>
        <authorList>
            <consortium name="The Broad Institute Genomics Platform"/>
            <consortium name="The Broad Institute Genome Sequencing Center for Infectious Disease"/>
            <person name="Wu L."/>
            <person name="Ma J."/>
        </authorList>
    </citation>
    <scope>NUCLEOTIDE SEQUENCE [LARGE SCALE GENOMIC DNA]</scope>
    <source>
        <strain evidence="2 3">JCM 4565</strain>
    </source>
</reference>
<keyword evidence="3" id="KW-1185">Reference proteome</keyword>
<dbReference type="RefSeq" id="WP_344119321.1">
    <property type="nucleotide sequence ID" value="NZ_BAAABW010000021.1"/>
</dbReference>
<protein>
    <submittedName>
        <fullName evidence="2">Uncharacterized protein</fullName>
    </submittedName>
</protein>
<accession>A0ABN0X861</accession>
<feature type="chain" id="PRO_5045671867" evidence="1">
    <location>
        <begin position="31"/>
        <end position="165"/>
    </location>
</feature>
<dbReference type="EMBL" id="BAAABW010000021">
    <property type="protein sequence ID" value="GAA0357665.1"/>
    <property type="molecule type" value="Genomic_DNA"/>
</dbReference>
<dbReference type="SUPFAM" id="SSF50370">
    <property type="entry name" value="Ricin B-like lectins"/>
    <property type="match status" value="1"/>
</dbReference>
<dbReference type="CDD" id="cd23415">
    <property type="entry name" value="beta-trefoil_Ricin_AH"/>
    <property type="match status" value="1"/>
</dbReference>
<dbReference type="InterPro" id="IPR035992">
    <property type="entry name" value="Ricin_B-like_lectins"/>
</dbReference>
<comment type="caution">
    <text evidence="2">The sequence shown here is derived from an EMBL/GenBank/DDBJ whole genome shotgun (WGS) entry which is preliminary data.</text>
</comment>
<dbReference type="Proteomes" id="UP001500063">
    <property type="component" value="Unassembled WGS sequence"/>
</dbReference>